<dbReference type="InterPro" id="IPR001708">
    <property type="entry name" value="YidC/ALB3/OXA1/COX18"/>
</dbReference>
<dbReference type="GeneID" id="29120326"/>
<dbReference type="PANTHER" id="PTHR12428:SF65">
    <property type="entry name" value="CYTOCHROME C OXIDASE ASSEMBLY PROTEIN COX18, MITOCHONDRIAL"/>
    <property type="match status" value="1"/>
</dbReference>
<dbReference type="OMA" id="WQRKRIV"/>
<dbReference type="AlphaFoldDB" id="A0A177DEK6"/>
<evidence type="ECO:0000313" key="10">
    <source>
        <dbReference type="Proteomes" id="UP000077248"/>
    </source>
</evidence>
<dbReference type="RefSeq" id="XP_018383695.1">
    <property type="nucleotide sequence ID" value="XM_018534732.1"/>
</dbReference>
<keyword evidence="10" id="KW-1185">Reference proteome</keyword>
<proteinExistence type="inferred from homology"/>
<keyword evidence="4" id="KW-1133">Transmembrane helix</keyword>
<dbReference type="Proteomes" id="UP000077248">
    <property type="component" value="Unassembled WGS sequence"/>
</dbReference>
<dbReference type="GO" id="GO:0032979">
    <property type="term" value="P:protein insertion into mitochondrial inner membrane from matrix"/>
    <property type="evidence" value="ECO:0007669"/>
    <property type="project" value="TreeGrafter"/>
</dbReference>
<organism evidence="9 10">
    <name type="scientific">Alternaria alternata</name>
    <name type="common">Alternaria rot fungus</name>
    <name type="synonym">Torula alternata</name>
    <dbReference type="NCBI Taxonomy" id="5599"/>
    <lineage>
        <taxon>Eukaryota</taxon>
        <taxon>Fungi</taxon>
        <taxon>Dikarya</taxon>
        <taxon>Ascomycota</taxon>
        <taxon>Pezizomycotina</taxon>
        <taxon>Dothideomycetes</taxon>
        <taxon>Pleosporomycetidae</taxon>
        <taxon>Pleosporales</taxon>
        <taxon>Pleosporineae</taxon>
        <taxon>Pleosporaceae</taxon>
        <taxon>Alternaria</taxon>
        <taxon>Alternaria sect. Alternaria</taxon>
        <taxon>Alternaria alternata complex</taxon>
    </lineage>
</organism>
<evidence type="ECO:0000256" key="5">
    <source>
        <dbReference type="ARBA" id="ARBA00023136"/>
    </source>
</evidence>
<evidence type="ECO:0000256" key="1">
    <source>
        <dbReference type="ARBA" id="ARBA00004141"/>
    </source>
</evidence>
<dbReference type="PANTHER" id="PTHR12428">
    <property type="entry name" value="OXA1"/>
    <property type="match status" value="1"/>
</dbReference>
<comment type="subcellular location">
    <subcellularLocation>
        <location evidence="1 6">Membrane</location>
        <topology evidence="1 6">Multi-pass membrane protein</topology>
    </subcellularLocation>
</comment>
<reference evidence="9 10" key="1">
    <citation type="submission" date="2016-05" db="EMBL/GenBank/DDBJ databases">
        <title>Comparative analysis of secretome profiles of manganese(II)-oxidizing ascomycete fungi.</title>
        <authorList>
            <consortium name="DOE Joint Genome Institute"/>
            <person name="Zeiner C.A."/>
            <person name="Purvine S.O."/>
            <person name="Zink E.M."/>
            <person name="Wu S."/>
            <person name="Pasa-Tolic L."/>
            <person name="Chaput D.L."/>
            <person name="Haridas S."/>
            <person name="Grigoriev I.V."/>
            <person name="Santelli C.M."/>
            <person name="Hansel C.M."/>
        </authorList>
    </citation>
    <scope>NUCLEOTIDE SEQUENCE [LARGE SCALE GENOMIC DNA]</scope>
    <source>
        <strain evidence="9 10">SRC1lrK2f</strain>
    </source>
</reference>
<dbReference type="GO" id="GO:0032977">
    <property type="term" value="F:membrane insertase activity"/>
    <property type="evidence" value="ECO:0007669"/>
    <property type="project" value="InterPro"/>
</dbReference>
<gene>
    <name evidence="9" type="ORF">CC77DRAFT_940470</name>
</gene>
<evidence type="ECO:0000256" key="3">
    <source>
        <dbReference type="ARBA" id="ARBA00022692"/>
    </source>
</evidence>
<sequence>MLSSRLLRQPACQWLSRTSIPSRPPIYSKPTRAFHASTPRQGPVADALLYLPHELMSLVHATVPWYAAIPLTAFLVRGLLVTTAGTYSRALMARYIGLHPLRQALAFQKRDEILKRGNFRTIKQAKLTVKKEVNDTISALDKRWNVSLRGQISWTLFQFPIFIAMAEVIRQKCGAHDGLIGMAVAAINGQGATMTNEAGEIVRRVTSTAWFEPSLAAEGILWFQDLLVPDPTGALPFIASGIMFANIYTTKNTVESDGSRRWPGVLRRTLLFVSLLIGPLCQELPAALMLYWSSSTASVMLWNLWLDRKYPAPRGYTACKRPLLMPPSPVSEGRKVLKLSPQTPYSPK</sequence>
<dbReference type="GO" id="GO:0033617">
    <property type="term" value="P:mitochondrial respiratory chain complex IV assembly"/>
    <property type="evidence" value="ECO:0007669"/>
    <property type="project" value="TreeGrafter"/>
</dbReference>
<dbReference type="GO" id="GO:0005743">
    <property type="term" value="C:mitochondrial inner membrane"/>
    <property type="evidence" value="ECO:0007669"/>
    <property type="project" value="TreeGrafter"/>
</dbReference>
<dbReference type="VEuPathDB" id="FungiDB:CC77DRAFT_940470"/>
<evidence type="ECO:0000313" key="9">
    <source>
        <dbReference type="EMBL" id="OAG18274.1"/>
    </source>
</evidence>
<dbReference type="KEGG" id="aalt:CC77DRAFT_940470"/>
<comment type="similarity">
    <text evidence="2 6">Belongs to the OXA1/ALB3/YidC family.</text>
</comment>
<feature type="domain" description="Membrane insertase YidC/Oxa/ALB C-terminal" evidence="8">
    <location>
        <begin position="128"/>
        <end position="305"/>
    </location>
</feature>
<keyword evidence="3 6" id="KW-0812">Transmembrane</keyword>
<evidence type="ECO:0000256" key="6">
    <source>
        <dbReference type="RuleBase" id="RU003945"/>
    </source>
</evidence>
<protein>
    <recommendedName>
        <fullName evidence="8">Membrane insertase YidC/Oxa/ALB C-terminal domain-containing protein</fullName>
    </recommendedName>
</protein>
<evidence type="ECO:0000259" key="8">
    <source>
        <dbReference type="Pfam" id="PF02096"/>
    </source>
</evidence>
<keyword evidence="5" id="KW-0472">Membrane</keyword>
<dbReference type="EMBL" id="KV441484">
    <property type="protein sequence ID" value="OAG18274.1"/>
    <property type="molecule type" value="Genomic_DNA"/>
</dbReference>
<name>A0A177DEK6_ALTAL</name>
<dbReference type="STRING" id="5599.A0A177DEK6"/>
<evidence type="ECO:0000256" key="7">
    <source>
        <dbReference type="SAM" id="MobiDB-lite"/>
    </source>
</evidence>
<feature type="region of interest" description="Disordered" evidence="7">
    <location>
        <begin position="329"/>
        <end position="348"/>
    </location>
</feature>
<dbReference type="Pfam" id="PF02096">
    <property type="entry name" value="60KD_IMP"/>
    <property type="match status" value="1"/>
</dbReference>
<dbReference type="InterPro" id="IPR028055">
    <property type="entry name" value="YidC/Oxa/ALB_C"/>
</dbReference>
<evidence type="ECO:0000256" key="4">
    <source>
        <dbReference type="ARBA" id="ARBA00022989"/>
    </source>
</evidence>
<evidence type="ECO:0000256" key="2">
    <source>
        <dbReference type="ARBA" id="ARBA00009877"/>
    </source>
</evidence>
<accession>A0A177DEK6</accession>